<gene>
    <name evidence="1" type="ORF">CDV36_016539</name>
</gene>
<proteinExistence type="predicted"/>
<keyword evidence="2" id="KW-1185">Reference proteome</keyword>
<accession>A0A3M2QM08</accession>
<protein>
    <submittedName>
        <fullName evidence="1">Uncharacterized protein</fullName>
    </submittedName>
</protein>
<dbReference type="Proteomes" id="UP000277212">
    <property type="component" value="Unassembled WGS sequence"/>
</dbReference>
<organism evidence="1 2">
    <name type="scientific">Fusarium kuroshium</name>
    <dbReference type="NCBI Taxonomy" id="2010991"/>
    <lineage>
        <taxon>Eukaryota</taxon>
        <taxon>Fungi</taxon>
        <taxon>Dikarya</taxon>
        <taxon>Ascomycota</taxon>
        <taxon>Pezizomycotina</taxon>
        <taxon>Sordariomycetes</taxon>
        <taxon>Hypocreomycetidae</taxon>
        <taxon>Hypocreales</taxon>
        <taxon>Nectriaceae</taxon>
        <taxon>Fusarium</taxon>
        <taxon>Fusarium solani species complex</taxon>
    </lineage>
</organism>
<name>A0A3M2QM08_9HYPO</name>
<evidence type="ECO:0000313" key="1">
    <source>
        <dbReference type="EMBL" id="RMI93709.1"/>
    </source>
</evidence>
<sequence>MECLTSPDALTRCPKRVRLDFDSHSGLPPWANGYEGNGDDHGNSIGWGSQVFGLPAEPLTPAASPDSTFDLAESTNPSILPHQAVRSTSTSCIVASSPRRLDDCSQSKAFIDCVKSNRALLPSHQASPCVPIHEPLTDFDYNHGNPNQLLELQSLTRSLGKPHRLI</sequence>
<reference evidence="1 2" key="1">
    <citation type="submission" date="2017-06" db="EMBL/GenBank/DDBJ databases">
        <title>Comparative genomic analysis of Ambrosia Fusariam Clade fungi.</title>
        <authorList>
            <person name="Stajich J.E."/>
            <person name="Carrillo J."/>
            <person name="Kijimoto T."/>
            <person name="Eskalen A."/>
            <person name="O'Donnell K."/>
            <person name="Kasson M."/>
        </authorList>
    </citation>
    <scope>NUCLEOTIDE SEQUENCE [LARGE SCALE GENOMIC DNA]</scope>
    <source>
        <strain evidence="1">UCR3666</strain>
    </source>
</reference>
<evidence type="ECO:0000313" key="2">
    <source>
        <dbReference type="Proteomes" id="UP000277212"/>
    </source>
</evidence>
<comment type="caution">
    <text evidence="1">The sequence shown here is derived from an EMBL/GenBank/DDBJ whole genome shotgun (WGS) entry which is preliminary data.</text>
</comment>
<dbReference type="AlphaFoldDB" id="A0A3M2QM08"/>
<dbReference type="EMBL" id="NKUJ01001136">
    <property type="protein sequence ID" value="RMI93709.1"/>
    <property type="molecule type" value="Genomic_DNA"/>
</dbReference>